<dbReference type="GeneID" id="83056674"/>
<dbReference type="PANTHER" id="PTHR40446">
    <property type="entry name" value="N-ACETYLGLUCOSAMINE-1-PHOSPHODIESTER ALPHA-N-ACETYLGLUCOSAMINIDASE"/>
    <property type="match status" value="1"/>
</dbReference>
<proteinExistence type="predicted"/>
<evidence type="ECO:0000259" key="2">
    <source>
        <dbReference type="Pfam" id="PF09992"/>
    </source>
</evidence>
<feature type="signal peptide" evidence="1">
    <location>
        <begin position="1"/>
        <end position="29"/>
    </location>
</feature>
<reference evidence="3" key="1">
    <citation type="submission" date="2016-08" db="EMBL/GenBank/DDBJ databases">
        <title>Complete genome of Cloacibacillus porcorum.</title>
        <authorList>
            <person name="Looft T."/>
            <person name="Bayles D.O."/>
            <person name="Alt D.P."/>
        </authorList>
    </citation>
    <scope>NUCLEOTIDE SEQUENCE [LARGE SCALE GENOMIC DNA]</scope>
    <source>
        <strain evidence="3">CL-84</strain>
    </source>
</reference>
<feature type="chain" id="PRO_5008538837" description="Phosphodiester glycosidase domain-containing protein" evidence="1">
    <location>
        <begin position="30"/>
        <end position="409"/>
    </location>
</feature>
<evidence type="ECO:0000313" key="4">
    <source>
        <dbReference type="Proteomes" id="UP000093044"/>
    </source>
</evidence>
<dbReference type="KEGG" id="cpor:BED41_02265"/>
<dbReference type="AlphaFoldDB" id="A0A1B2I217"/>
<dbReference type="PANTHER" id="PTHR40446:SF2">
    <property type="entry name" value="N-ACETYLGLUCOSAMINE-1-PHOSPHODIESTER ALPHA-N-ACETYLGLUCOSAMINIDASE"/>
    <property type="match status" value="1"/>
</dbReference>
<accession>A0A1B2I217</accession>
<evidence type="ECO:0000256" key="1">
    <source>
        <dbReference type="SAM" id="SignalP"/>
    </source>
</evidence>
<protein>
    <recommendedName>
        <fullName evidence="2">Phosphodiester glycosidase domain-containing protein</fullName>
    </recommendedName>
</protein>
<sequence>MRKGKFEKIRNKTLVGLAVVFALPLIAFAAAPAAALTAAEVKPAIFKALGHEVPQKQLSAPAGELTRADALRLSLESMGWGFVIKAVDQIGILPEWPEVEGVSYIASTMNPLPPEAVRADLSAPVTSDDVAQISVWLKECRKEARWKASFAWEGTELIMIKHGVGDPVGPATGDMKKGVNEPLFAAVLAVDMKDIPCQIATAVMVGANKAPLATIAGENYGVIGGINGGYFAGAKPIGVLRRQGYTDNAKFWPNRSAFGWNESGEYVFIDGKETASIAGDHSFDKFTEVLQAGPLLVKNGTPSENTEKIQPNVLDFRHPRTFVGTDGRRVLWGVVDGRDNMHSVGMTIEELRRLCGWLSLKTALNLDGGGSSSLWWRGMTFTLPSNASDRERPIPYAILMFEPGAGVRQ</sequence>
<name>A0A1B2I217_9BACT</name>
<keyword evidence="4" id="KW-1185">Reference proteome</keyword>
<dbReference type="RefSeq" id="WP_066742560.1">
    <property type="nucleotide sequence ID" value="NZ_CP016757.1"/>
</dbReference>
<dbReference type="Pfam" id="PF09992">
    <property type="entry name" value="NAGPA"/>
    <property type="match status" value="1"/>
</dbReference>
<organism evidence="3 4">
    <name type="scientific">Cloacibacillus porcorum</name>
    <dbReference type="NCBI Taxonomy" id="1197717"/>
    <lineage>
        <taxon>Bacteria</taxon>
        <taxon>Thermotogati</taxon>
        <taxon>Synergistota</taxon>
        <taxon>Synergistia</taxon>
        <taxon>Synergistales</taxon>
        <taxon>Synergistaceae</taxon>
        <taxon>Cloacibacillus</taxon>
    </lineage>
</organism>
<dbReference type="OrthoDB" id="9809781at2"/>
<feature type="domain" description="Phosphodiester glycosidase" evidence="2">
    <location>
        <begin position="220"/>
        <end position="400"/>
    </location>
</feature>
<gene>
    <name evidence="3" type="ORF">BED41_02265</name>
</gene>
<keyword evidence="1" id="KW-0732">Signal</keyword>
<dbReference type="STRING" id="1197717.BED41_02265"/>
<dbReference type="EMBL" id="CP016757">
    <property type="protein sequence ID" value="ANZ44018.1"/>
    <property type="molecule type" value="Genomic_DNA"/>
</dbReference>
<dbReference type="Proteomes" id="UP000093044">
    <property type="component" value="Chromosome"/>
</dbReference>
<evidence type="ECO:0000313" key="3">
    <source>
        <dbReference type="EMBL" id="ANZ44018.1"/>
    </source>
</evidence>
<dbReference type="InterPro" id="IPR018711">
    <property type="entry name" value="NAGPA"/>
</dbReference>